<keyword evidence="3" id="KW-1185">Reference proteome</keyword>
<evidence type="ECO:0000313" key="2">
    <source>
        <dbReference type="EMBL" id="MVT08862.1"/>
    </source>
</evidence>
<dbReference type="EMBL" id="WRXN01000004">
    <property type="protein sequence ID" value="MVT08862.1"/>
    <property type="molecule type" value="Genomic_DNA"/>
</dbReference>
<protein>
    <submittedName>
        <fullName evidence="2">Uncharacterized protein</fullName>
    </submittedName>
</protein>
<keyword evidence="1" id="KW-0732">Signal</keyword>
<evidence type="ECO:0000256" key="1">
    <source>
        <dbReference type="SAM" id="SignalP"/>
    </source>
</evidence>
<proteinExistence type="predicted"/>
<gene>
    <name evidence="2" type="ORF">GO493_11370</name>
</gene>
<reference evidence="2 3" key="1">
    <citation type="submission" date="2019-12" db="EMBL/GenBank/DDBJ databases">
        <title>Chitinophaga sp. strain ysch24 (GDMCC 1.1355), whole genome shotgun sequence.</title>
        <authorList>
            <person name="Zhang X."/>
        </authorList>
    </citation>
    <scope>NUCLEOTIDE SEQUENCE [LARGE SCALE GENOMIC DNA]</scope>
    <source>
        <strain evidence="3">ysch24</strain>
    </source>
</reference>
<feature type="chain" id="PRO_5029688939" evidence="1">
    <location>
        <begin position="20"/>
        <end position="170"/>
    </location>
</feature>
<accession>A0A7K1U3C0</accession>
<dbReference type="RefSeq" id="WP_157306282.1">
    <property type="nucleotide sequence ID" value="NZ_WRXN01000004.1"/>
</dbReference>
<feature type="signal peptide" evidence="1">
    <location>
        <begin position="1"/>
        <end position="19"/>
    </location>
</feature>
<sequence length="170" mass="18436">MKKLLFSAMAAVVLLNACSKDDDASSSGSFTFNGTTANTNYGTYEKSGDGHVELTFSSYDRINTSLGDLSKKIHVVSIELDTFAAGTYTFYVAGNDNPYDATKHFRYADVTYNYSLSSQTEGYSSDNLRGGTVTLTGTAPNFGVSYTLDFDTDTKVAGVFNGKLVEYKEQ</sequence>
<organism evidence="2 3">
    <name type="scientific">Chitinophaga tropicalis</name>
    <dbReference type="NCBI Taxonomy" id="2683588"/>
    <lineage>
        <taxon>Bacteria</taxon>
        <taxon>Pseudomonadati</taxon>
        <taxon>Bacteroidota</taxon>
        <taxon>Chitinophagia</taxon>
        <taxon>Chitinophagales</taxon>
        <taxon>Chitinophagaceae</taxon>
        <taxon>Chitinophaga</taxon>
    </lineage>
</organism>
<dbReference type="Proteomes" id="UP000461730">
    <property type="component" value="Unassembled WGS sequence"/>
</dbReference>
<name>A0A7K1U3C0_9BACT</name>
<evidence type="ECO:0000313" key="3">
    <source>
        <dbReference type="Proteomes" id="UP000461730"/>
    </source>
</evidence>
<dbReference type="AlphaFoldDB" id="A0A7K1U3C0"/>
<comment type="caution">
    <text evidence="2">The sequence shown here is derived from an EMBL/GenBank/DDBJ whole genome shotgun (WGS) entry which is preliminary data.</text>
</comment>